<evidence type="ECO:0000256" key="2">
    <source>
        <dbReference type="ARBA" id="ARBA00022723"/>
    </source>
</evidence>
<dbReference type="GO" id="GO:0046872">
    <property type="term" value="F:metal ion binding"/>
    <property type="evidence" value="ECO:0007669"/>
    <property type="project" value="UniProtKB-KW"/>
</dbReference>
<dbReference type="InterPro" id="IPR036663">
    <property type="entry name" value="Fumarylacetoacetase_C_sf"/>
</dbReference>
<dbReference type="AlphaFoldDB" id="A0A8K0T0R7"/>
<dbReference type="InterPro" id="IPR011234">
    <property type="entry name" value="Fumarylacetoacetase-like_C"/>
</dbReference>
<gene>
    <name evidence="5" type="ORF">B0I35DRAFT_47994</name>
</gene>
<dbReference type="Gene3D" id="3.90.850.10">
    <property type="entry name" value="Fumarylacetoacetase-like, C-terminal domain"/>
    <property type="match status" value="1"/>
</dbReference>
<feature type="domain" description="Fumarylacetoacetase-like C-terminal" evidence="3">
    <location>
        <begin position="80"/>
        <end position="291"/>
    </location>
</feature>
<dbReference type="Pfam" id="PF01557">
    <property type="entry name" value="FAA_hydrolase"/>
    <property type="match status" value="1"/>
</dbReference>
<evidence type="ECO:0008006" key="7">
    <source>
        <dbReference type="Google" id="ProtNLM"/>
    </source>
</evidence>
<accession>A0A8K0T0R7</accession>
<dbReference type="GO" id="GO:0006107">
    <property type="term" value="P:oxaloacetate metabolic process"/>
    <property type="evidence" value="ECO:0007669"/>
    <property type="project" value="UniProtKB-ARBA"/>
</dbReference>
<dbReference type="InterPro" id="IPR000073">
    <property type="entry name" value="AB_hydrolase_1"/>
</dbReference>
<feature type="domain" description="AB hydrolase-1" evidence="4">
    <location>
        <begin position="344"/>
        <end position="580"/>
    </location>
</feature>
<dbReference type="GO" id="GO:0018773">
    <property type="term" value="F:acetylpyruvate hydrolase activity"/>
    <property type="evidence" value="ECO:0007669"/>
    <property type="project" value="TreeGrafter"/>
</dbReference>
<comment type="similarity">
    <text evidence="1">Belongs to the FAH family.</text>
</comment>
<evidence type="ECO:0000256" key="1">
    <source>
        <dbReference type="ARBA" id="ARBA00010211"/>
    </source>
</evidence>
<evidence type="ECO:0000313" key="6">
    <source>
        <dbReference type="Proteomes" id="UP000813444"/>
    </source>
</evidence>
<organism evidence="5 6">
    <name type="scientific">Stachybotrys elegans</name>
    <dbReference type="NCBI Taxonomy" id="80388"/>
    <lineage>
        <taxon>Eukaryota</taxon>
        <taxon>Fungi</taxon>
        <taxon>Dikarya</taxon>
        <taxon>Ascomycota</taxon>
        <taxon>Pezizomycotina</taxon>
        <taxon>Sordariomycetes</taxon>
        <taxon>Hypocreomycetidae</taxon>
        <taxon>Hypocreales</taxon>
        <taxon>Stachybotryaceae</taxon>
        <taxon>Stachybotrys</taxon>
    </lineage>
</organism>
<evidence type="ECO:0000313" key="5">
    <source>
        <dbReference type="EMBL" id="KAH7329600.1"/>
    </source>
</evidence>
<protein>
    <recommendedName>
        <fullName evidence="7">AB hydrolase-1 domain-containing protein</fullName>
    </recommendedName>
</protein>
<keyword evidence="6" id="KW-1185">Reference proteome</keyword>
<evidence type="ECO:0000259" key="4">
    <source>
        <dbReference type="Pfam" id="PF12697"/>
    </source>
</evidence>
<dbReference type="Gene3D" id="3.40.50.1820">
    <property type="entry name" value="alpha/beta hydrolase"/>
    <property type="match status" value="1"/>
</dbReference>
<dbReference type="Pfam" id="PF12697">
    <property type="entry name" value="Abhydrolase_6"/>
    <property type="match status" value="1"/>
</dbReference>
<dbReference type="EMBL" id="JAGPNK010000001">
    <property type="protein sequence ID" value="KAH7329600.1"/>
    <property type="molecule type" value="Genomic_DNA"/>
</dbReference>
<dbReference type="SUPFAM" id="SSF56529">
    <property type="entry name" value="FAH"/>
    <property type="match status" value="1"/>
</dbReference>
<dbReference type="GO" id="GO:0050163">
    <property type="term" value="F:oxaloacetate tautomerase activity"/>
    <property type="evidence" value="ECO:0007669"/>
    <property type="project" value="UniProtKB-ARBA"/>
</dbReference>
<comment type="caution">
    <text evidence="5">The sequence shown here is derived from an EMBL/GenBank/DDBJ whole genome shotgun (WGS) entry which is preliminary data.</text>
</comment>
<dbReference type="OrthoDB" id="194468at2759"/>
<dbReference type="PANTHER" id="PTHR11820">
    <property type="entry name" value="ACYLPYRUVASE"/>
    <property type="match status" value="1"/>
</dbReference>
<proteinExistence type="inferred from homology"/>
<reference evidence="5" key="1">
    <citation type="journal article" date="2021" name="Nat. Commun.">
        <title>Genetic determinants of endophytism in the Arabidopsis root mycobiome.</title>
        <authorList>
            <person name="Mesny F."/>
            <person name="Miyauchi S."/>
            <person name="Thiergart T."/>
            <person name="Pickel B."/>
            <person name="Atanasova L."/>
            <person name="Karlsson M."/>
            <person name="Huettel B."/>
            <person name="Barry K.W."/>
            <person name="Haridas S."/>
            <person name="Chen C."/>
            <person name="Bauer D."/>
            <person name="Andreopoulos W."/>
            <person name="Pangilinan J."/>
            <person name="LaButti K."/>
            <person name="Riley R."/>
            <person name="Lipzen A."/>
            <person name="Clum A."/>
            <person name="Drula E."/>
            <person name="Henrissat B."/>
            <person name="Kohler A."/>
            <person name="Grigoriev I.V."/>
            <person name="Martin F.M."/>
            <person name="Hacquard S."/>
        </authorList>
    </citation>
    <scope>NUCLEOTIDE SEQUENCE</scope>
    <source>
        <strain evidence="5">MPI-CAGE-CH-0235</strain>
    </source>
</reference>
<dbReference type="FunFam" id="3.90.850.10:FF:000002">
    <property type="entry name" value="2-hydroxyhepta-2,4-diene-1,7-dioate isomerase"/>
    <property type="match status" value="1"/>
</dbReference>
<evidence type="ECO:0000259" key="3">
    <source>
        <dbReference type="Pfam" id="PF01557"/>
    </source>
</evidence>
<keyword evidence="2" id="KW-0479">Metal-binding</keyword>
<dbReference type="PANTHER" id="PTHR11820:SF7">
    <property type="entry name" value="ACYLPYRUVASE FAHD1, MITOCHONDRIAL"/>
    <property type="match status" value="1"/>
</dbReference>
<sequence>MSPASFQYVCFVHPTLGLPRVGHYDLETGSITLLTFASGSPITDLYQVIEAGSPDVIKEGNESFSDSQVKLLPPLKGRDVLAVGKNYAEHAKEFNDSGFDSSDKVALPSHPVIFTKRATSIIAHHDSVFPHPLFSSTVDYEGELGVIIGKAGFRIDEANAMDHVWGYTIINDITARERQRDHKQFFIGKSADTFCPMGPIAVAKENVPAVLQVQTSVNGAVRQSATTDELIFSIPTLVKVLSEGQTLLPGDVIATGTPAGVGIGMVPPVYLQPGDEVSVTITGLGTLTNQISSQSYSGQTDGASASSSIHFTNAARTLHAGVGLQQIGTKRLNYKRIGTGNVHVVFIHGLGASMECWTALTSSWTLHDSHSLHFFDLEGHGLSLAHPLSRMTIDSFEKDVEQIFRHAGISSSSPATIVAHSFGCLPAVRFALNNPDLVHDLVLLGPPPCPLMDMTRDSLLSKALLARNNGMSAVVDDLVAEGISHHSRTSNPLAVTALRLSILAQDPETFANAAESFVADTGGISLESLQMPLLIVTGSEDVVSRPSIYQDYASRSKNCELVVLENVGHWPVFEDPRGVDEALSRVIHRS</sequence>
<name>A0A8K0T0R7_9HYPO</name>
<dbReference type="SUPFAM" id="SSF53474">
    <property type="entry name" value="alpha/beta-Hydrolases"/>
    <property type="match status" value="1"/>
</dbReference>
<dbReference type="Proteomes" id="UP000813444">
    <property type="component" value="Unassembled WGS sequence"/>
</dbReference>
<dbReference type="InterPro" id="IPR029058">
    <property type="entry name" value="AB_hydrolase_fold"/>
</dbReference>